<evidence type="ECO:0000256" key="1">
    <source>
        <dbReference type="SAM" id="MobiDB-lite"/>
    </source>
</evidence>
<dbReference type="Pfam" id="PF06445">
    <property type="entry name" value="GyrI-like"/>
    <property type="match status" value="1"/>
</dbReference>
<gene>
    <name evidence="3" type="ORF">SDC9_98324</name>
</gene>
<dbReference type="EMBL" id="VSSQ01013476">
    <property type="protein sequence ID" value="MPM51575.1"/>
    <property type="molecule type" value="Genomic_DNA"/>
</dbReference>
<organism evidence="3">
    <name type="scientific">bioreactor metagenome</name>
    <dbReference type="NCBI Taxonomy" id="1076179"/>
    <lineage>
        <taxon>unclassified sequences</taxon>
        <taxon>metagenomes</taxon>
        <taxon>ecological metagenomes</taxon>
    </lineage>
</organism>
<sequence length="188" mass="20519">MTPDPGTPSTTPRSPMPSPEAFVPHVRDVGPVALAVIRDTVGMEELPAFFDRAYRQVLETIERQGLHRLGAPVGVYYGQPGETVDFAAGFPVSGRVLPDGDVAPGELPGGRVAEMIHRGSYDTLAASYQKLEDWMREQGHTAAPIVWETYLTMPTPEGNPDDMLTQLSWLLVGPGTPSGDDDERHQRR</sequence>
<protein>
    <recommendedName>
        <fullName evidence="2">AraC effector-binding domain-containing protein</fullName>
    </recommendedName>
</protein>
<feature type="region of interest" description="Disordered" evidence="1">
    <location>
        <begin position="1"/>
        <end position="22"/>
    </location>
</feature>
<proteinExistence type="predicted"/>
<accession>A0A645AEF0</accession>
<reference evidence="3" key="1">
    <citation type="submission" date="2019-08" db="EMBL/GenBank/DDBJ databases">
        <authorList>
            <person name="Kucharzyk K."/>
            <person name="Murdoch R.W."/>
            <person name="Higgins S."/>
            <person name="Loffler F."/>
        </authorList>
    </citation>
    <scope>NUCLEOTIDE SEQUENCE</scope>
</reference>
<dbReference type="SMART" id="SM00871">
    <property type="entry name" value="AraC_E_bind"/>
    <property type="match status" value="1"/>
</dbReference>
<name>A0A645AEF0_9ZZZZ</name>
<evidence type="ECO:0000259" key="2">
    <source>
        <dbReference type="SMART" id="SM00871"/>
    </source>
</evidence>
<dbReference type="InterPro" id="IPR011256">
    <property type="entry name" value="Reg_factor_effector_dom_sf"/>
</dbReference>
<feature type="domain" description="AraC effector-binding" evidence="2">
    <location>
        <begin position="22"/>
        <end position="172"/>
    </location>
</feature>
<dbReference type="InterPro" id="IPR010499">
    <property type="entry name" value="AraC_E-bd"/>
</dbReference>
<feature type="compositionally biased region" description="Low complexity" evidence="1">
    <location>
        <begin position="1"/>
        <end position="13"/>
    </location>
</feature>
<dbReference type="Gene3D" id="3.20.80.10">
    <property type="entry name" value="Regulatory factor, effector binding domain"/>
    <property type="match status" value="1"/>
</dbReference>
<evidence type="ECO:0000313" key="3">
    <source>
        <dbReference type="EMBL" id="MPM51575.1"/>
    </source>
</evidence>
<dbReference type="AlphaFoldDB" id="A0A645AEF0"/>
<dbReference type="SUPFAM" id="SSF55136">
    <property type="entry name" value="Probable bacterial effector-binding domain"/>
    <property type="match status" value="1"/>
</dbReference>
<comment type="caution">
    <text evidence="3">The sequence shown here is derived from an EMBL/GenBank/DDBJ whole genome shotgun (WGS) entry which is preliminary data.</text>
</comment>
<dbReference type="InterPro" id="IPR029442">
    <property type="entry name" value="GyrI-like"/>
</dbReference>